<feature type="compositionally biased region" description="Low complexity" evidence="1">
    <location>
        <begin position="169"/>
        <end position="178"/>
    </location>
</feature>
<keyword evidence="4" id="KW-1185">Reference proteome</keyword>
<dbReference type="Proteomes" id="UP000231586">
    <property type="component" value="Unassembled WGS sequence"/>
</dbReference>
<dbReference type="OrthoDB" id="5192391at2"/>
<reference evidence="3 4" key="1">
    <citation type="submission" date="2017-11" db="EMBL/GenBank/DDBJ databases">
        <title>Genomic Encyclopedia of Archaeal and Bacterial Type Strains, Phase II (KMG-II): From Individual Species to Whole Genera.</title>
        <authorList>
            <person name="Goeker M."/>
        </authorList>
    </citation>
    <scope>NUCLEOTIDE SEQUENCE [LARGE SCALE GENOMIC DNA]</scope>
    <source>
        <strain evidence="3 4">DSM 22413</strain>
    </source>
</reference>
<protein>
    <submittedName>
        <fullName evidence="3">Flagellar basal body P-ring formation chaperone FlgA</fullName>
    </submittedName>
</protein>
<accession>A0A2M8WWB9</accession>
<dbReference type="EMBL" id="PGTZ01000002">
    <property type="protein sequence ID" value="PJI95215.1"/>
    <property type="molecule type" value="Genomic_DNA"/>
</dbReference>
<name>A0A2M8WWB9_9MICO</name>
<proteinExistence type="predicted"/>
<evidence type="ECO:0000256" key="1">
    <source>
        <dbReference type="SAM" id="MobiDB-lite"/>
    </source>
</evidence>
<gene>
    <name evidence="3" type="ORF">CLV34_0089</name>
</gene>
<feature type="domain" description="SAF" evidence="2">
    <location>
        <begin position="51"/>
        <end position="114"/>
    </location>
</feature>
<keyword evidence="3" id="KW-0282">Flagellum</keyword>
<dbReference type="InterPro" id="IPR013974">
    <property type="entry name" value="SAF"/>
</dbReference>
<dbReference type="CDD" id="cd11614">
    <property type="entry name" value="SAF_CpaB_FlgA_like"/>
    <property type="match status" value="1"/>
</dbReference>
<dbReference type="RefSeq" id="WP_100348334.1">
    <property type="nucleotide sequence ID" value="NZ_PGTZ01000002.1"/>
</dbReference>
<evidence type="ECO:0000313" key="3">
    <source>
        <dbReference type="EMBL" id="PJI95215.1"/>
    </source>
</evidence>
<keyword evidence="3" id="KW-0969">Cilium</keyword>
<dbReference type="AlphaFoldDB" id="A0A2M8WWB9"/>
<evidence type="ECO:0000259" key="2">
    <source>
        <dbReference type="SMART" id="SM00858"/>
    </source>
</evidence>
<evidence type="ECO:0000313" key="4">
    <source>
        <dbReference type="Proteomes" id="UP000231586"/>
    </source>
</evidence>
<comment type="caution">
    <text evidence="3">The sequence shown here is derived from an EMBL/GenBank/DDBJ whole genome shotgun (WGS) entry which is preliminary data.</text>
</comment>
<dbReference type="SMART" id="SM00858">
    <property type="entry name" value="SAF"/>
    <property type="match status" value="1"/>
</dbReference>
<keyword evidence="3" id="KW-0966">Cell projection</keyword>
<organism evidence="3 4">
    <name type="scientific">Luteimicrobium subarcticum</name>
    <dbReference type="NCBI Taxonomy" id="620910"/>
    <lineage>
        <taxon>Bacteria</taxon>
        <taxon>Bacillati</taxon>
        <taxon>Actinomycetota</taxon>
        <taxon>Actinomycetes</taxon>
        <taxon>Micrococcales</taxon>
        <taxon>Luteimicrobium</taxon>
    </lineage>
</organism>
<sequence>MTSLHDPLPAPVAARLRRPSWRDPRLLVGLVLVAGSVAAGAAVVSAARTTTPAYVAAHDLVPGDVVAQADLRVLDVNLGSAGDRYLRPAAAPAEGQVVVAVVRQGELVPREALGAAGDVDLRAVPVPVDGALSDRVRVGATVDLWFVPDGTRSAVGGTEDSADSDSDSDSGSGTAASSDRPRRVAKDALVQQVDDGGGIVVGGTTTVQVLVPQGALPAVLAALQADGDVTLVPATS</sequence>
<feature type="region of interest" description="Disordered" evidence="1">
    <location>
        <begin position="153"/>
        <end position="185"/>
    </location>
</feature>